<comment type="caution">
    <text evidence="2">The sequence shown here is derived from an EMBL/GenBank/DDBJ whole genome shotgun (WGS) entry which is preliminary data.</text>
</comment>
<dbReference type="Proteomes" id="UP000774617">
    <property type="component" value="Unassembled WGS sequence"/>
</dbReference>
<dbReference type="PANTHER" id="PTHR43194">
    <property type="entry name" value="HYDROLASE ALPHA/BETA FOLD FAMILY"/>
    <property type="match status" value="1"/>
</dbReference>
<organism evidence="2 3">
    <name type="scientific">Macrophomina phaseolina</name>
    <dbReference type="NCBI Taxonomy" id="35725"/>
    <lineage>
        <taxon>Eukaryota</taxon>
        <taxon>Fungi</taxon>
        <taxon>Dikarya</taxon>
        <taxon>Ascomycota</taxon>
        <taxon>Pezizomycotina</taxon>
        <taxon>Dothideomycetes</taxon>
        <taxon>Dothideomycetes incertae sedis</taxon>
        <taxon>Botryosphaeriales</taxon>
        <taxon>Botryosphaeriaceae</taxon>
        <taxon>Macrophomina</taxon>
    </lineage>
</organism>
<protein>
    <submittedName>
        <fullName evidence="2">Alpha/Beta hydrolase protein</fullName>
    </submittedName>
</protein>
<dbReference type="InterPro" id="IPR050228">
    <property type="entry name" value="Carboxylesterase_BioH"/>
</dbReference>
<keyword evidence="3" id="KW-1185">Reference proteome</keyword>
<reference evidence="2 3" key="1">
    <citation type="journal article" date="2021" name="Nat. Commun.">
        <title>Genetic determinants of endophytism in the Arabidopsis root mycobiome.</title>
        <authorList>
            <person name="Mesny F."/>
            <person name="Miyauchi S."/>
            <person name="Thiergart T."/>
            <person name="Pickel B."/>
            <person name="Atanasova L."/>
            <person name="Karlsson M."/>
            <person name="Huettel B."/>
            <person name="Barry K.W."/>
            <person name="Haridas S."/>
            <person name="Chen C."/>
            <person name="Bauer D."/>
            <person name="Andreopoulos W."/>
            <person name="Pangilinan J."/>
            <person name="LaButti K."/>
            <person name="Riley R."/>
            <person name="Lipzen A."/>
            <person name="Clum A."/>
            <person name="Drula E."/>
            <person name="Henrissat B."/>
            <person name="Kohler A."/>
            <person name="Grigoriev I.V."/>
            <person name="Martin F.M."/>
            <person name="Hacquard S."/>
        </authorList>
    </citation>
    <scope>NUCLEOTIDE SEQUENCE [LARGE SCALE GENOMIC DNA]</scope>
    <source>
        <strain evidence="2 3">MPI-SDFR-AT-0080</strain>
    </source>
</reference>
<feature type="signal peptide" evidence="1">
    <location>
        <begin position="1"/>
        <end position="23"/>
    </location>
</feature>
<gene>
    <name evidence="2" type="ORF">B0J12DRAFT_85152</name>
</gene>
<dbReference type="PANTHER" id="PTHR43194:SF4">
    <property type="entry name" value="AB HYDROLASE-1 DOMAIN-CONTAINING PROTEIN"/>
    <property type="match status" value="1"/>
</dbReference>
<evidence type="ECO:0000313" key="2">
    <source>
        <dbReference type="EMBL" id="KAH7007869.1"/>
    </source>
</evidence>
<feature type="chain" id="PRO_5047323233" evidence="1">
    <location>
        <begin position="24"/>
        <end position="398"/>
    </location>
</feature>
<evidence type="ECO:0000313" key="3">
    <source>
        <dbReference type="Proteomes" id="UP000774617"/>
    </source>
</evidence>
<accession>A0ABQ8FPM8</accession>
<dbReference type="GO" id="GO:0016787">
    <property type="term" value="F:hydrolase activity"/>
    <property type="evidence" value="ECO:0007669"/>
    <property type="project" value="UniProtKB-KW"/>
</dbReference>
<name>A0ABQ8FPM8_9PEZI</name>
<dbReference type="Gene3D" id="3.40.50.1820">
    <property type="entry name" value="alpha/beta hydrolase"/>
    <property type="match status" value="1"/>
</dbReference>
<evidence type="ECO:0000256" key="1">
    <source>
        <dbReference type="SAM" id="SignalP"/>
    </source>
</evidence>
<sequence>MVRLNPLVASLLCGSALLGAAQCLDASACIGVKAIAPGCQSQESLHYRDFFYVGGRYVNSAAGNLTYDQIYVEKLTPATGVTQPKPIVFFHGGGTSGVTWLNTPDNRKGFASYFLDRGYQVYLLDQASVGRGSEEDLTNFPLRIGSTAEISERGFTVPELTNAYPQSQNHSQWPGTGLKGDPIFDAFQSTFIPLTSNLTAQELSMRASGCALLELIGPSYLVSHSIGALHPILLSNDCPALVAGNINLEPATIPFQSYTGNTTSSVGRTTARPWGLTNTRIDYEPAAASSSELNTTVVGEDTLAKRSCIMQAEPPRLLPKIASVPYVALTGDASPHMTYDHCVIDYLEQAGGSPEWIKLGELGIYGNGHFGFLELNNLEIAAVVHDWILSREAGETTA</sequence>
<keyword evidence="2" id="KW-0378">Hydrolase</keyword>
<dbReference type="InterPro" id="IPR029058">
    <property type="entry name" value="AB_hydrolase_fold"/>
</dbReference>
<keyword evidence="1" id="KW-0732">Signal</keyword>
<proteinExistence type="predicted"/>
<dbReference type="SUPFAM" id="SSF53474">
    <property type="entry name" value="alpha/beta-Hydrolases"/>
    <property type="match status" value="1"/>
</dbReference>
<dbReference type="EMBL" id="JAGTJR010000123">
    <property type="protein sequence ID" value="KAH7007869.1"/>
    <property type="molecule type" value="Genomic_DNA"/>
</dbReference>
<dbReference type="CDD" id="cd12809">
    <property type="entry name" value="Esterase_713_like-2"/>
    <property type="match status" value="1"/>
</dbReference>